<evidence type="ECO:0000256" key="1">
    <source>
        <dbReference type="SAM" id="SignalP"/>
    </source>
</evidence>
<protein>
    <submittedName>
        <fullName evidence="2">DUF2844 domain-containing protein</fullName>
    </submittedName>
</protein>
<reference evidence="2 3" key="1">
    <citation type="journal article" date="2019" name="Nat. Microbiol.">
        <title>Mediterranean grassland soil C-N compound turnover is dependent on rainfall and depth, and is mediated by genomically divergent microorganisms.</title>
        <authorList>
            <person name="Diamond S."/>
            <person name="Andeer P.F."/>
            <person name="Li Z."/>
            <person name="Crits-Christoph A."/>
            <person name="Burstein D."/>
            <person name="Anantharaman K."/>
            <person name="Lane K.R."/>
            <person name="Thomas B.C."/>
            <person name="Pan C."/>
            <person name="Northen T.R."/>
            <person name="Banfield J.F."/>
        </authorList>
    </citation>
    <scope>NUCLEOTIDE SEQUENCE [LARGE SCALE GENOMIC DNA]</scope>
    <source>
        <strain evidence="2">NP_3</strain>
    </source>
</reference>
<comment type="caution">
    <text evidence="2">The sequence shown here is derived from an EMBL/GenBank/DDBJ whole genome shotgun (WGS) entry which is preliminary data.</text>
</comment>
<accession>A0A537JST9</accession>
<organism evidence="2 3">
    <name type="scientific">Candidatus Segetimicrobium genomatis</name>
    <dbReference type="NCBI Taxonomy" id="2569760"/>
    <lineage>
        <taxon>Bacteria</taxon>
        <taxon>Bacillati</taxon>
        <taxon>Candidatus Sysuimicrobiota</taxon>
        <taxon>Candidatus Sysuimicrobiia</taxon>
        <taxon>Candidatus Sysuimicrobiales</taxon>
        <taxon>Candidatus Segetimicrobiaceae</taxon>
        <taxon>Candidatus Segetimicrobium</taxon>
    </lineage>
</organism>
<sequence>MTRMKLTGALLSSIVLTAALATPAFAALGEDGTTVQADVARMKGVLRITSSAAFTVHEITTESGVVVREYVSPDDKVFAVSWRGPLIPDLRQMLGGYYGQFQQAANAPHLGGHRHLTIREPGLVVQSSGRMRAFFGRAWAPDLVPQNFSVDDIK</sequence>
<evidence type="ECO:0000313" key="2">
    <source>
        <dbReference type="EMBL" id="TMI86514.1"/>
    </source>
</evidence>
<dbReference type="Pfam" id="PF11005">
    <property type="entry name" value="DUF2844"/>
    <property type="match status" value="1"/>
</dbReference>
<name>A0A537JST9_9BACT</name>
<dbReference type="AlphaFoldDB" id="A0A537JST9"/>
<keyword evidence="1" id="KW-0732">Signal</keyword>
<dbReference type="Proteomes" id="UP000318509">
    <property type="component" value="Unassembled WGS sequence"/>
</dbReference>
<proteinExistence type="predicted"/>
<dbReference type="EMBL" id="VBAK01000199">
    <property type="protein sequence ID" value="TMI86514.1"/>
    <property type="molecule type" value="Genomic_DNA"/>
</dbReference>
<gene>
    <name evidence="2" type="ORF">E6H00_18095</name>
</gene>
<dbReference type="InterPro" id="IPR021267">
    <property type="entry name" value="DUF2844"/>
</dbReference>
<feature type="signal peptide" evidence="1">
    <location>
        <begin position="1"/>
        <end position="26"/>
    </location>
</feature>
<evidence type="ECO:0000313" key="3">
    <source>
        <dbReference type="Proteomes" id="UP000318509"/>
    </source>
</evidence>
<feature type="chain" id="PRO_5022187834" evidence="1">
    <location>
        <begin position="27"/>
        <end position="154"/>
    </location>
</feature>